<evidence type="ECO:0000313" key="1">
    <source>
        <dbReference type="EMBL" id="EDS27958.1"/>
    </source>
</evidence>
<dbReference type="InParanoid" id="B0XGZ0"/>
<keyword evidence="3" id="KW-1185">Reference proteome</keyword>
<dbReference type="VEuPathDB" id="VectorBase:CPIJ018654"/>
<evidence type="ECO:0000313" key="3">
    <source>
        <dbReference type="Proteomes" id="UP000002320"/>
    </source>
</evidence>
<reference evidence="2" key="2">
    <citation type="submission" date="2020-05" db="UniProtKB">
        <authorList>
            <consortium name="EnsemblMetazoa"/>
        </authorList>
    </citation>
    <scope>IDENTIFICATION</scope>
    <source>
        <strain evidence="2">JHB</strain>
    </source>
</reference>
<dbReference type="Proteomes" id="UP000002320">
    <property type="component" value="Unassembled WGS sequence"/>
</dbReference>
<accession>B0XGZ0</accession>
<organism>
    <name type="scientific">Culex quinquefasciatus</name>
    <name type="common">Southern house mosquito</name>
    <name type="synonym">Culex pungens</name>
    <dbReference type="NCBI Taxonomy" id="7176"/>
    <lineage>
        <taxon>Eukaryota</taxon>
        <taxon>Metazoa</taxon>
        <taxon>Ecdysozoa</taxon>
        <taxon>Arthropoda</taxon>
        <taxon>Hexapoda</taxon>
        <taxon>Insecta</taxon>
        <taxon>Pterygota</taxon>
        <taxon>Neoptera</taxon>
        <taxon>Endopterygota</taxon>
        <taxon>Diptera</taxon>
        <taxon>Nematocera</taxon>
        <taxon>Culicoidea</taxon>
        <taxon>Culicidae</taxon>
        <taxon>Culicinae</taxon>
        <taxon>Culicini</taxon>
        <taxon>Culex</taxon>
        <taxon>Culex</taxon>
    </lineage>
</organism>
<name>B0XGZ0_CULQU</name>
<dbReference type="KEGG" id="cqu:CpipJ_CPIJ018654"/>
<reference evidence="1" key="1">
    <citation type="submission" date="2007-03" db="EMBL/GenBank/DDBJ databases">
        <title>Annotation of Culex pipiens quinquefasciatus.</title>
        <authorList>
            <consortium name="The Broad Institute Genome Sequencing Platform"/>
            <person name="Atkinson P.W."/>
            <person name="Hemingway J."/>
            <person name="Christensen B.M."/>
            <person name="Higgs S."/>
            <person name="Kodira C."/>
            <person name="Hannick L."/>
            <person name="Megy K."/>
            <person name="O'Leary S."/>
            <person name="Pearson M."/>
            <person name="Haas B.J."/>
            <person name="Mauceli E."/>
            <person name="Wortman J.R."/>
            <person name="Lee N.H."/>
            <person name="Guigo R."/>
            <person name="Stanke M."/>
            <person name="Alvarado L."/>
            <person name="Amedeo P."/>
            <person name="Antoine C.H."/>
            <person name="Arensburger P."/>
            <person name="Bidwell S.L."/>
            <person name="Crawford M."/>
            <person name="Camaro F."/>
            <person name="Devon K."/>
            <person name="Engels R."/>
            <person name="Hammond M."/>
            <person name="Howarth C."/>
            <person name="Koehrsen M."/>
            <person name="Lawson D."/>
            <person name="Montgomery P."/>
            <person name="Nene V."/>
            <person name="Nusbaum C."/>
            <person name="Puiu D."/>
            <person name="Romero-Severson J."/>
            <person name="Severson D.W."/>
            <person name="Shumway M."/>
            <person name="Sisk P."/>
            <person name="Stolte C."/>
            <person name="Zeng Q."/>
            <person name="Eisenstadt E."/>
            <person name="Fraser-Liggett C."/>
            <person name="Strausberg R."/>
            <person name="Galagan J."/>
            <person name="Birren B."/>
            <person name="Collins F.H."/>
        </authorList>
    </citation>
    <scope>NUCLEOTIDE SEQUENCE [LARGE SCALE GENOMIC DNA]</scope>
    <source>
        <strain evidence="1">JHB</strain>
    </source>
</reference>
<dbReference type="EMBL" id="DS233082">
    <property type="protein sequence ID" value="EDS27958.1"/>
    <property type="molecule type" value="Genomic_DNA"/>
</dbReference>
<dbReference type="EnsemblMetazoa" id="CPIJ018654-RA">
    <property type="protein sequence ID" value="CPIJ018654-PA"/>
    <property type="gene ID" value="CPIJ018654"/>
</dbReference>
<sequence>MNFEVFQNQKQQEDFQKNLERRVHYFPASITLVLTSDDTADGPPTSKLYDPKGRQATVFSPARCRFGRN</sequence>
<dbReference type="AlphaFoldDB" id="B0XGZ0"/>
<protein>
    <submittedName>
        <fullName evidence="1 2">Uncharacterized protein</fullName>
    </submittedName>
</protein>
<dbReference type="HOGENOM" id="CLU_2778368_0_0_1"/>
<proteinExistence type="predicted"/>
<evidence type="ECO:0000313" key="2">
    <source>
        <dbReference type="EnsemblMetazoa" id="CPIJ018654-PA"/>
    </source>
</evidence>
<gene>
    <name evidence="2" type="primary">6052684</name>
    <name evidence="1" type="ORF">CpipJ_CPIJ018654</name>
</gene>